<keyword evidence="4" id="KW-1185">Reference proteome</keyword>
<dbReference type="InterPro" id="IPR050249">
    <property type="entry name" value="Pseudomonas-type_ThrB"/>
</dbReference>
<accession>A0ABX1MEK0</accession>
<dbReference type="Gene3D" id="3.30.200.20">
    <property type="entry name" value="Phosphorylase Kinase, domain 1"/>
    <property type="match status" value="1"/>
</dbReference>
<name>A0ABX1MEK0_9CYAN</name>
<sequence>MSQLLISVIHSILDSEALIDTVLRHYPISDIRNCKLYKRGLNDTYLVETDQQRYILRVYRRGWRNKQEIDFELELLAFLHEQKQSVAYPIVRKDGVLTTEIAAPEGTRYVAVFSYAAGHAVNEKLDGIQSYRLGEALAKIHQTLDKFKSSFTRPALKSEYLLDWSLEAIAPLYQHRKRDMNYLQKQVDKIKKQLEEFKLPLLAPAYGICVGDVHSGNAHFTEHNEPTLFDFDQCGYGWRAFDIAKFLHVAIRMKIDVSVRNSFLEGYQSIRKLSENELSSIPVFIKAAHIWVMGINTNAVGDVLPYGWFTEEWIDERLAMLKSL</sequence>
<proteinExistence type="inferred from homology"/>
<keyword evidence="3" id="KW-0808">Transferase</keyword>
<dbReference type="Pfam" id="PF01636">
    <property type="entry name" value="APH"/>
    <property type="match status" value="1"/>
</dbReference>
<dbReference type="EMBL" id="QMEC01000216">
    <property type="protein sequence ID" value="NMF67067.1"/>
    <property type="molecule type" value="Genomic_DNA"/>
</dbReference>
<keyword evidence="3" id="KW-0418">Kinase</keyword>
<dbReference type="InterPro" id="IPR002575">
    <property type="entry name" value="Aminoglycoside_PTrfase"/>
</dbReference>
<dbReference type="Gene3D" id="3.90.1200.10">
    <property type="match status" value="1"/>
</dbReference>
<dbReference type="PANTHER" id="PTHR21064">
    <property type="entry name" value="AMINOGLYCOSIDE PHOSPHOTRANSFERASE DOMAIN-CONTAINING PROTEIN-RELATED"/>
    <property type="match status" value="1"/>
</dbReference>
<protein>
    <submittedName>
        <fullName evidence="3">Homoserine kinase type II (Protein kinase fold)</fullName>
    </submittedName>
</protein>
<dbReference type="SUPFAM" id="SSF56112">
    <property type="entry name" value="Protein kinase-like (PK-like)"/>
    <property type="match status" value="1"/>
</dbReference>
<reference evidence="3 4" key="1">
    <citation type="submission" date="2018-06" db="EMBL/GenBank/DDBJ databases">
        <title>Comparative genomics of Brasilonema spp. strains.</title>
        <authorList>
            <person name="Alvarenga D.O."/>
            <person name="Fiore M.F."/>
            <person name="Varani A.M."/>
        </authorList>
    </citation>
    <scope>NUCLEOTIDE SEQUENCE [LARGE SCALE GENOMIC DNA]</scope>
    <source>
        <strain evidence="3 4">UFV-OR1</strain>
    </source>
</reference>
<evidence type="ECO:0000256" key="1">
    <source>
        <dbReference type="ARBA" id="ARBA00038240"/>
    </source>
</evidence>
<feature type="domain" description="Aminoglycoside phosphotransferase" evidence="2">
    <location>
        <begin position="42"/>
        <end position="268"/>
    </location>
</feature>
<comment type="similarity">
    <text evidence="1">Belongs to the pseudomonas-type ThrB family.</text>
</comment>
<dbReference type="PANTHER" id="PTHR21064:SF6">
    <property type="entry name" value="AMINOGLYCOSIDE PHOSPHOTRANSFERASE DOMAIN-CONTAINING PROTEIN"/>
    <property type="match status" value="1"/>
</dbReference>
<organism evidence="3 4">
    <name type="scientific">Brasilonema octagenarum UFV-OR1</name>
    <dbReference type="NCBI Taxonomy" id="417115"/>
    <lineage>
        <taxon>Bacteria</taxon>
        <taxon>Bacillati</taxon>
        <taxon>Cyanobacteriota</taxon>
        <taxon>Cyanophyceae</taxon>
        <taxon>Nostocales</taxon>
        <taxon>Scytonemataceae</taxon>
        <taxon>Brasilonema</taxon>
        <taxon>Octagenarum group</taxon>
    </lineage>
</organism>
<evidence type="ECO:0000259" key="2">
    <source>
        <dbReference type="Pfam" id="PF01636"/>
    </source>
</evidence>
<evidence type="ECO:0000313" key="4">
    <source>
        <dbReference type="Proteomes" id="UP000762253"/>
    </source>
</evidence>
<dbReference type="Proteomes" id="UP000762253">
    <property type="component" value="Unassembled WGS sequence"/>
</dbReference>
<dbReference type="InterPro" id="IPR011009">
    <property type="entry name" value="Kinase-like_dom_sf"/>
</dbReference>
<dbReference type="GO" id="GO:0016301">
    <property type="term" value="F:kinase activity"/>
    <property type="evidence" value="ECO:0007669"/>
    <property type="project" value="UniProtKB-KW"/>
</dbReference>
<gene>
    <name evidence="3" type="ORF">DP115_31705</name>
</gene>
<comment type="caution">
    <text evidence="3">The sequence shown here is derived from an EMBL/GenBank/DDBJ whole genome shotgun (WGS) entry which is preliminary data.</text>
</comment>
<evidence type="ECO:0000313" key="3">
    <source>
        <dbReference type="EMBL" id="NMF67067.1"/>
    </source>
</evidence>